<dbReference type="InterPro" id="IPR007215">
    <property type="entry name" value="Sulphur_relay_TusB/DsrH"/>
</dbReference>
<accession>A0A1Q2H184</accession>
<sequence>MSTLHIFSKPLNYYCANQLENLILPTDSILLVGDACFAKKQFRQFADTLLILEQDAQVRAIKLTENDKAISYNDFVALTLSTNQSITW</sequence>
<dbReference type="STRING" id="247523.B0W48_15875"/>
<reference evidence="1 2" key="1">
    <citation type="submission" date="2017-02" db="EMBL/GenBank/DDBJ databases">
        <title>Complete genome sequence of the cold-active Pseudoalteromonas aliena strain EH1 isolated from Arctic seawater.</title>
        <authorList>
            <person name="Kim E."/>
            <person name="Heo E."/>
            <person name="Kim H."/>
            <person name="Kim D."/>
        </authorList>
    </citation>
    <scope>NUCLEOTIDE SEQUENCE [LARGE SCALE GENOMIC DNA]</scope>
    <source>
        <strain evidence="1 2">EH1</strain>
    </source>
</reference>
<dbReference type="EMBL" id="CP019628">
    <property type="protein sequence ID" value="AQQ01117.1"/>
    <property type="molecule type" value="Genomic_DNA"/>
</dbReference>
<dbReference type="GO" id="GO:0005737">
    <property type="term" value="C:cytoplasm"/>
    <property type="evidence" value="ECO:0007669"/>
    <property type="project" value="InterPro"/>
</dbReference>
<evidence type="ECO:0000313" key="2">
    <source>
        <dbReference type="Proteomes" id="UP000188243"/>
    </source>
</evidence>
<dbReference type="RefSeq" id="WP_077537772.1">
    <property type="nucleotide sequence ID" value="NZ_CANLYY010000004.1"/>
</dbReference>
<dbReference type="Gene3D" id="3.40.1260.10">
    <property type="entry name" value="DsrEFH-like"/>
    <property type="match status" value="1"/>
</dbReference>
<name>A0A1Q2H184_9GAMM</name>
<dbReference type="InterPro" id="IPR027396">
    <property type="entry name" value="DsrEFH-like"/>
</dbReference>
<dbReference type="SUPFAM" id="SSF75169">
    <property type="entry name" value="DsrEFH-like"/>
    <property type="match status" value="1"/>
</dbReference>
<dbReference type="GO" id="GO:0002143">
    <property type="term" value="P:tRNA wobble position uridine thiolation"/>
    <property type="evidence" value="ECO:0007669"/>
    <property type="project" value="InterPro"/>
</dbReference>
<gene>
    <name evidence="1" type="ORF">B0W48_15875</name>
</gene>
<organism evidence="1 2">
    <name type="scientific">Pseudoalteromonas aliena</name>
    <dbReference type="NCBI Taxonomy" id="247523"/>
    <lineage>
        <taxon>Bacteria</taxon>
        <taxon>Pseudomonadati</taxon>
        <taxon>Pseudomonadota</taxon>
        <taxon>Gammaproteobacteria</taxon>
        <taxon>Alteromonadales</taxon>
        <taxon>Pseudoalteromonadaceae</taxon>
        <taxon>Pseudoalteromonas</taxon>
    </lineage>
</organism>
<dbReference type="Proteomes" id="UP000188243">
    <property type="component" value="Chromosome"/>
</dbReference>
<dbReference type="KEGG" id="paln:B0W48_15875"/>
<dbReference type="Pfam" id="PF04077">
    <property type="entry name" value="DsrH"/>
    <property type="match status" value="1"/>
</dbReference>
<evidence type="ECO:0000313" key="1">
    <source>
        <dbReference type="EMBL" id="AQQ01117.1"/>
    </source>
</evidence>
<dbReference type="AlphaFoldDB" id="A0A1Q2H184"/>
<proteinExistence type="predicted"/>
<protein>
    <submittedName>
        <fullName evidence="1">tRNA 2-thiouridine-synthesizing protein</fullName>
    </submittedName>
</protein>